<evidence type="ECO:0000313" key="2">
    <source>
        <dbReference type="EMBL" id="KZM84219.1"/>
    </source>
</evidence>
<evidence type="ECO:0000256" key="1">
    <source>
        <dbReference type="SAM" id="MobiDB-lite"/>
    </source>
</evidence>
<reference evidence="3" key="2">
    <citation type="submission" date="2022-03" db="EMBL/GenBank/DDBJ databases">
        <title>Draft title - Genomic analysis of global carrot germplasm unveils the trajectory of domestication and the origin of high carotenoid orange carrot.</title>
        <authorList>
            <person name="Iorizzo M."/>
            <person name="Ellison S."/>
            <person name="Senalik D."/>
            <person name="Macko-Podgorni A."/>
            <person name="Grzebelus D."/>
            <person name="Bostan H."/>
            <person name="Rolling W."/>
            <person name="Curaba J."/>
            <person name="Simon P."/>
        </authorList>
    </citation>
    <scope>NUCLEOTIDE SEQUENCE</scope>
    <source>
        <tissue evidence="3">Leaf</tissue>
    </source>
</reference>
<name>A0A175YKV7_DAUCS</name>
<dbReference type="EMBL" id="LNRQ01000008">
    <property type="protein sequence ID" value="KZM84219.1"/>
    <property type="molecule type" value="Genomic_DNA"/>
</dbReference>
<feature type="region of interest" description="Disordered" evidence="1">
    <location>
        <begin position="83"/>
        <end position="130"/>
    </location>
</feature>
<protein>
    <submittedName>
        <fullName evidence="2">Uncharacterized protein</fullName>
    </submittedName>
</protein>
<proteinExistence type="predicted"/>
<dbReference type="Gramene" id="KZM84219">
    <property type="protein sequence ID" value="KZM84219"/>
    <property type="gene ID" value="DCAR_028234"/>
</dbReference>
<dbReference type="Proteomes" id="UP000077755">
    <property type="component" value="Chromosome 8"/>
</dbReference>
<organism evidence="2">
    <name type="scientific">Daucus carota subsp. sativus</name>
    <name type="common">Carrot</name>
    <dbReference type="NCBI Taxonomy" id="79200"/>
    <lineage>
        <taxon>Eukaryota</taxon>
        <taxon>Viridiplantae</taxon>
        <taxon>Streptophyta</taxon>
        <taxon>Embryophyta</taxon>
        <taxon>Tracheophyta</taxon>
        <taxon>Spermatophyta</taxon>
        <taxon>Magnoliopsida</taxon>
        <taxon>eudicotyledons</taxon>
        <taxon>Gunneridae</taxon>
        <taxon>Pentapetalae</taxon>
        <taxon>asterids</taxon>
        <taxon>campanulids</taxon>
        <taxon>Apiales</taxon>
        <taxon>Apiaceae</taxon>
        <taxon>Apioideae</taxon>
        <taxon>Scandiceae</taxon>
        <taxon>Daucinae</taxon>
        <taxon>Daucus</taxon>
        <taxon>Daucus sect. Daucus</taxon>
    </lineage>
</organism>
<evidence type="ECO:0000313" key="4">
    <source>
        <dbReference type="Proteomes" id="UP000077755"/>
    </source>
</evidence>
<sequence>MCAEVEEILYVNHQIAHSILGDIKQNGFGDQSVFEKLNFIKQEFSRLNCSLLPYTRTDHNESSYSPSETTTDPMSVDTQRFFPITDPMSLDSPPGGDSPRQVAITSTSIKNATDCAENDDIRQDNGKRKR</sequence>
<evidence type="ECO:0000313" key="3">
    <source>
        <dbReference type="EMBL" id="WOH11584.1"/>
    </source>
</evidence>
<dbReference type="EMBL" id="CP093350">
    <property type="protein sequence ID" value="WOH11584.1"/>
    <property type="molecule type" value="Genomic_DNA"/>
</dbReference>
<reference evidence="2" key="1">
    <citation type="journal article" date="2016" name="Nat. Genet.">
        <title>A high-quality carrot genome assembly provides new insights into carotenoid accumulation and asterid genome evolution.</title>
        <authorList>
            <person name="Iorizzo M."/>
            <person name="Ellison S."/>
            <person name="Senalik D."/>
            <person name="Zeng P."/>
            <person name="Satapoomin P."/>
            <person name="Huang J."/>
            <person name="Bowman M."/>
            <person name="Iovene M."/>
            <person name="Sanseverino W."/>
            <person name="Cavagnaro P."/>
            <person name="Yildiz M."/>
            <person name="Macko-Podgorni A."/>
            <person name="Moranska E."/>
            <person name="Grzebelus E."/>
            <person name="Grzebelus D."/>
            <person name="Ashrafi H."/>
            <person name="Zheng Z."/>
            <person name="Cheng S."/>
            <person name="Spooner D."/>
            <person name="Van Deynze A."/>
            <person name="Simon P."/>
        </authorList>
    </citation>
    <scope>NUCLEOTIDE SEQUENCE [LARGE SCALE GENOMIC DNA]</scope>
    <source>
        <tissue evidence="2">Leaf</tissue>
    </source>
</reference>
<keyword evidence="4" id="KW-1185">Reference proteome</keyword>
<accession>A0A175YKV7</accession>
<dbReference type="AlphaFoldDB" id="A0A175YKV7"/>
<feature type="compositionally biased region" description="Basic and acidic residues" evidence="1">
    <location>
        <begin position="119"/>
        <end position="130"/>
    </location>
</feature>
<gene>
    <name evidence="2" type="ORF">DCAR_028234</name>
    <name evidence="3" type="ORF">DCAR_0831074</name>
</gene>